<keyword evidence="1 2" id="KW-0238">DNA-binding</keyword>
<dbReference type="PROSITE" id="PS50977">
    <property type="entry name" value="HTH_TETR_2"/>
    <property type="match status" value="1"/>
</dbReference>
<dbReference type="InterPro" id="IPR036271">
    <property type="entry name" value="Tet_transcr_reg_TetR-rel_C_sf"/>
</dbReference>
<evidence type="ECO:0000256" key="1">
    <source>
        <dbReference type="ARBA" id="ARBA00023125"/>
    </source>
</evidence>
<dbReference type="GO" id="GO:0003677">
    <property type="term" value="F:DNA binding"/>
    <property type="evidence" value="ECO:0007669"/>
    <property type="project" value="UniProtKB-UniRule"/>
</dbReference>
<dbReference type="EMBL" id="BNJK01000002">
    <property type="protein sequence ID" value="GHP00343.1"/>
    <property type="molecule type" value="Genomic_DNA"/>
</dbReference>
<dbReference type="AlphaFoldDB" id="A0A8J3N6G0"/>
<dbReference type="Pfam" id="PF00440">
    <property type="entry name" value="TetR_N"/>
    <property type="match status" value="1"/>
</dbReference>
<organism evidence="4 5">
    <name type="scientific">Reticulibacter mediterranei</name>
    <dbReference type="NCBI Taxonomy" id="2778369"/>
    <lineage>
        <taxon>Bacteria</taxon>
        <taxon>Bacillati</taxon>
        <taxon>Chloroflexota</taxon>
        <taxon>Ktedonobacteria</taxon>
        <taxon>Ktedonobacterales</taxon>
        <taxon>Reticulibacteraceae</taxon>
        <taxon>Reticulibacter</taxon>
    </lineage>
</organism>
<evidence type="ECO:0000256" key="2">
    <source>
        <dbReference type="PROSITE-ProRule" id="PRU00335"/>
    </source>
</evidence>
<gene>
    <name evidence="4" type="ORF">KSF_103900</name>
</gene>
<evidence type="ECO:0000259" key="3">
    <source>
        <dbReference type="PROSITE" id="PS50977"/>
    </source>
</evidence>
<accession>A0A8J3N6G0</accession>
<dbReference type="Gene3D" id="1.10.357.10">
    <property type="entry name" value="Tetracycline Repressor, domain 2"/>
    <property type="match status" value="1"/>
</dbReference>
<comment type="caution">
    <text evidence="4">The sequence shown here is derived from an EMBL/GenBank/DDBJ whole genome shotgun (WGS) entry which is preliminary data.</text>
</comment>
<evidence type="ECO:0000313" key="5">
    <source>
        <dbReference type="Proteomes" id="UP000597444"/>
    </source>
</evidence>
<sequence>MTTSTSYVDPRVKRTRQLLQNAFLELMQEKGFSALSIQDITARATVNRGTFYAHFPDKFALLEAVIREQFHQAVALKLPSLSRLGRTTLRLLIQTVFEYFREIYHRCPPSETMTPFLEQAIQEELTRLLVTWLKQERVREQVPVETMAVMVSWAILGAVVQWCRGTNTISAEQMANQALIVITGGMERMTPDAFGDS</sequence>
<dbReference type="InterPro" id="IPR050624">
    <property type="entry name" value="HTH-type_Tx_Regulator"/>
</dbReference>
<dbReference type="InterPro" id="IPR001647">
    <property type="entry name" value="HTH_TetR"/>
</dbReference>
<feature type="DNA-binding region" description="H-T-H motif" evidence="2">
    <location>
        <begin position="36"/>
        <end position="55"/>
    </location>
</feature>
<dbReference type="SUPFAM" id="SSF46689">
    <property type="entry name" value="Homeodomain-like"/>
    <property type="match status" value="1"/>
</dbReference>
<dbReference type="RefSeq" id="WP_220210871.1">
    <property type="nucleotide sequence ID" value="NZ_BNJK01000002.1"/>
</dbReference>
<keyword evidence="5" id="KW-1185">Reference proteome</keyword>
<protein>
    <submittedName>
        <fullName evidence="4">TetR family transcriptional regulator</fullName>
    </submittedName>
</protein>
<reference evidence="4" key="1">
    <citation type="submission" date="2020-10" db="EMBL/GenBank/DDBJ databases">
        <title>Taxonomic study of unclassified bacteria belonging to the class Ktedonobacteria.</title>
        <authorList>
            <person name="Yabe S."/>
            <person name="Wang C.M."/>
            <person name="Zheng Y."/>
            <person name="Sakai Y."/>
            <person name="Cavaletti L."/>
            <person name="Monciardini P."/>
            <person name="Donadio S."/>
        </authorList>
    </citation>
    <scope>NUCLEOTIDE SEQUENCE</scope>
    <source>
        <strain evidence="4">ID150040</strain>
    </source>
</reference>
<dbReference type="PANTHER" id="PTHR43479">
    <property type="entry name" value="ACREF/ENVCD OPERON REPRESSOR-RELATED"/>
    <property type="match status" value="1"/>
</dbReference>
<evidence type="ECO:0000313" key="4">
    <source>
        <dbReference type="EMBL" id="GHP00343.1"/>
    </source>
</evidence>
<dbReference type="PRINTS" id="PR00455">
    <property type="entry name" value="HTHTETR"/>
</dbReference>
<dbReference type="InterPro" id="IPR009057">
    <property type="entry name" value="Homeodomain-like_sf"/>
</dbReference>
<dbReference type="InterPro" id="IPR023772">
    <property type="entry name" value="DNA-bd_HTH_TetR-type_CS"/>
</dbReference>
<name>A0A8J3N6G0_9CHLR</name>
<dbReference type="PROSITE" id="PS01081">
    <property type="entry name" value="HTH_TETR_1"/>
    <property type="match status" value="1"/>
</dbReference>
<proteinExistence type="predicted"/>
<dbReference type="SUPFAM" id="SSF48498">
    <property type="entry name" value="Tetracyclin repressor-like, C-terminal domain"/>
    <property type="match status" value="1"/>
</dbReference>
<dbReference type="Proteomes" id="UP000597444">
    <property type="component" value="Unassembled WGS sequence"/>
</dbReference>
<feature type="domain" description="HTH tetR-type" evidence="3">
    <location>
        <begin position="13"/>
        <end position="73"/>
    </location>
</feature>
<dbReference type="PANTHER" id="PTHR43479:SF7">
    <property type="entry name" value="TETR-FAMILY TRANSCRIPTIONAL REGULATOR"/>
    <property type="match status" value="1"/>
</dbReference>